<keyword evidence="4" id="KW-1185">Reference proteome</keyword>
<dbReference type="InterPro" id="IPR036787">
    <property type="entry name" value="T_IF-3_N_sf"/>
</dbReference>
<evidence type="ECO:0000259" key="2">
    <source>
        <dbReference type="Pfam" id="PF05198"/>
    </source>
</evidence>
<dbReference type="Proteomes" id="UP001189624">
    <property type="component" value="Chromosome 3"/>
</dbReference>
<dbReference type="PANTHER" id="PTHR10938:SF0">
    <property type="entry name" value="TRANSLATION INITIATION FACTOR IF-3, MITOCHONDRIAL"/>
    <property type="match status" value="1"/>
</dbReference>
<sequence length="202" mass="21757">MAGITTVPCKLFHYHATPSPLFASSHSKLFGLPLSNPNSFKYDHSLSTSLSYVTARYGGGGAGSRTFDSADSRRRQPEPDDDQALDLSTLKSGTVRLIDQNQNMVGVVSIDDAIRMAEDVELDLGIVVAKVGVSFAFSCLSMDAVLPYIFGMGCCEDMIGQQVTGNTCVVVSNKTLAFDVCWTKSNESALKVVPRSTSVYHD</sequence>
<reference evidence="3" key="1">
    <citation type="submission" date="2023-10" db="EMBL/GenBank/DDBJ databases">
        <authorList>
            <person name="Domelevo Entfellner J.-B."/>
        </authorList>
    </citation>
    <scope>NUCLEOTIDE SEQUENCE</scope>
</reference>
<evidence type="ECO:0000313" key="4">
    <source>
        <dbReference type="Proteomes" id="UP001189624"/>
    </source>
</evidence>
<dbReference type="PANTHER" id="PTHR10938">
    <property type="entry name" value="TRANSLATION INITIATION FACTOR IF-3"/>
    <property type="match status" value="1"/>
</dbReference>
<dbReference type="InterPro" id="IPR019814">
    <property type="entry name" value="Translation_initiation_fac_3_N"/>
</dbReference>
<dbReference type="GO" id="GO:0003743">
    <property type="term" value="F:translation initiation factor activity"/>
    <property type="evidence" value="ECO:0007669"/>
    <property type="project" value="InterPro"/>
</dbReference>
<organism evidence="3 4">
    <name type="scientific">Sphenostylis stenocarpa</name>
    <dbReference type="NCBI Taxonomy" id="92480"/>
    <lineage>
        <taxon>Eukaryota</taxon>
        <taxon>Viridiplantae</taxon>
        <taxon>Streptophyta</taxon>
        <taxon>Embryophyta</taxon>
        <taxon>Tracheophyta</taxon>
        <taxon>Spermatophyta</taxon>
        <taxon>Magnoliopsida</taxon>
        <taxon>eudicotyledons</taxon>
        <taxon>Gunneridae</taxon>
        <taxon>Pentapetalae</taxon>
        <taxon>rosids</taxon>
        <taxon>fabids</taxon>
        <taxon>Fabales</taxon>
        <taxon>Fabaceae</taxon>
        <taxon>Papilionoideae</taxon>
        <taxon>50 kb inversion clade</taxon>
        <taxon>NPAAA clade</taxon>
        <taxon>indigoferoid/millettioid clade</taxon>
        <taxon>Phaseoleae</taxon>
        <taxon>Sphenostylis</taxon>
    </lineage>
</organism>
<evidence type="ECO:0000313" key="3">
    <source>
        <dbReference type="EMBL" id="CAJ1944860.1"/>
    </source>
</evidence>
<evidence type="ECO:0000256" key="1">
    <source>
        <dbReference type="SAM" id="MobiDB-lite"/>
    </source>
</evidence>
<dbReference type="SUPFAM" id="SSF54364">
    <property type="entry name" value="Translation initiation factor IF3, N-terminal domain"/>
    <property type="match status" value="1"/>
</dbReference>
<feature type="compositionally biased region" description="Basic and acidic residues" evidence="1">
    <location>
        <begin position="68"/>
        <end position="78"/>
    </location>
</feature>
<dbReference type="Gramene" id="rna-AYBTSS11_LOCUS12143">
    <property type="protein sequence ID" value="CAJ1944860.1"/>
    <property type="gene ID" value="gene-AYBTSS11_LOCUS12143"/>
</dbReference>
<name>A0AA86VLC2_9FABA</name>
<dbReference type="GO" id="GO:0032790">
    <property type="term" value="P:ribosome disassembly"/>
    <property type="evidence" value="ECO:0007669"/>
    <property type="project" value="TreeGrafter"/>
</dbReference>
<dbReference type="EMBL" id="OY731400">
    <property type="protein sequence ID" value="CAJ1944860.1"/>
    <property type="molecule type" value="Genomic_DNA"/>
</dbReference>
<accession>A0AA86VLC2</accession>
<dbReference type="Pfam" id="PF05198">
    <property type="entry name" value="IF3_N"/>
    <property type="match status" value="1"/>
</dbReference>
<dbReference type="InterPro" id="IPR001288">
    <property type="entry name" value="Translation_initiation_fac_3"/>
</dbReference>
<dbReference type="GO" id="GO:0043022">
    <property type="term" value="F:ribosome binding"/>
    <property type="evidence" value="ECO:0007669"/>
    <property type="project" value="TreeGrafter"/>
</dbReference>
<proteinExistence type="predicted"/>
<feature type="domain" description="Translation initiation factor 3 N-terminal" evidence="2">
    <location>
        <begin position="92"/>
        <end position="124"/>
    </location>
</feature>
<dbReference type="Gene3D" id="3.10.20.80">
    <property type="entry name" value="Translation initiation factor 3 (IF-3), N-terminal domain"/>
    <property type="match status" value="1"/>
</dbReference>
<dbReference type="AlphaFoldDB" id="A0AA86VLC2"/>
<protein>
    <recommendedName>
        <fullName evidence="2">Translation initiation factor 3 N-terminal domain-containing protein</fullName>
    </recommendedName>
</protein>
<feature type="region of interest" description="Disordered" evidence="1">
    <location>
        <begin position="61"/>
        <end position="85"/>
    </location>
</feature>
<gene>
    <name evidence="3" type="ORF">AYBTSS11_LOCUS12143</name>
</gene>